<name>A0AAN9II76_CLITE</name>
<proteinExistence type="predicted"/>
<dbReference type="Proteomes" id="UP001359559">
    <property type="component" value="Unassembled WGS sequence"/>
</dbReference>
<gene>
    <name evidence="1" type="ORF">RJT34_24664</name>
</gene>
<organism evidence="1 2">
    <name type="scientific">Clitoria ternatea</name>
    <name type="common">Butterfly pea</name>
    <dbReference type="NCBI Taxonomy" id="43366"/>
    <lineage>
        <taxon>Eukaryota</taxon>
        <taxon>Viridiplantae</taxon>
        <taxon>Streptophyta</taxon>
        <taxon>Embryophyta</taxon>
        <taxon>Tracheophyta</taxon>
        <taxon>Spermatophyta</taxon>
        <taxon>Magnoliopsida</taxon>
        <taxon>eudicotyledons</taxon>
        <taxon>Gunneridae</taxon>
        <taxon>Pentapetalae</taxon>
        <taxon>rosids</taxon>
        <taxon>fabids</taxon>
        <taxon>Fabales</taxon>
        <taxon>Fabaceae</taxon>
        <taxon>Papilionoideae</taxon>
        <taxon>50 kb inversion clade</taxon>
        <taxon>NPAAA clade</taxon>
        <taxon>indigoferoid/millettioid clade</taxon>
        <taxon>Phaseoleae</taxon>
        <taxon>Clitoria</taxon>
    </lineage>
</organism>
<evidence type="ECO:0000313" key="2">
    <source>
        <dbReference type="Proteomes" id="UP001359559"/>
    </source>
</evidence>
<accession>A0AAN9II76</accession>
<keyword evidence="2" id="KW-1185">Reference proteome</keyword>
<dbReference type="EMBL" id="JAYKXN010000006">
    <property type="protein sequence ID" value="KAK7279609.1"/>
    <property type="molecule type" value="Genomic_DNA"/>
</dbReference>
<dbReference type="AlphaFoldDB" id="A0AAN9II76"/>
<evidence type="ECO:0000313" key="1">
    <source>
        <dbReference type="EMBL" id="KAK7279609.1"/>
    </source>
</evidence>
<sequence>MLPSSQFQTPYLRLSEKDSINRGNSFVLFIDRDSIGDDNTTYVSRSFSTRKFSFYSFCIFFPSKSHALQHLHLIVAQRPRHRTSRHHRRAPRLTVEPCHREDSHGEPLSSVNVEPLTVNPSLHVHCLCFFFMFYLFLMLF</sequence>
<reference evidence="1 2" key="1">
    <citation type="submission" date="2024-01" db="EMBL/GenBank/DDBJ databases">
        <title>The genomes of 5 underutilized Papilionoideae crops provide insights into root nodulation and disease resistance.</title>
        <authorList>
            <person name="Yuan L."/>
        </authorList>
    </citation>
    <scope>NUCLEOTIDE SEQUENCE [LARGE SCALE GENOMIC DNA]</scope>
    <source>
        <strain evidence="1">LY-2023</strain>
        <tissue evidence="1">Leaf</tissue>
    </source>
</reference>
<protein>
    <submittedName>
        <fullName evidence="1">Uncharacterized protein</fullName>
    </submittedName>
</protein>
<comment type="caution">
    <text evidence="1">The sequence shown here is derived from an EMBL/GenBank/DDBJ whole genome shotgun (WGS) entry which is preliminary data.</text>
</comment>